<feature type="region of interest" description="Disordered" evidence="1">
    <location>
        <begin position="18"/>
        <end position="56"/>
    </location>
</feature>
<keyword evidence="5" id="KW-1185">Reference proteome</keyword>
<protein>
    <recommendedName>
        <fullName evidence="3">CDT1 Geminin-binding domain-containing protein</fullName>
    </recommendedName>
</protein>
<reference evidence="4 5" key="1">
    <citation type="journal article" date="2023" name="IScience">
        <title>Expanded male sex-determining region conserved during the evolution of homothallism in the green alga Volvox.</title>
        <authorList>
            <person name="Yamamoto K."/>
            <person name="Matsuzaki R."/>
            <person name="Mahakham W."/>
            <person name="Heman W."/>
            <person name="Sekimoto H."/>
            <person name="Kawachi M."/>
            <person name="Minakuchi Y."/>
            <person name="Toyoda A."/>
            <person name="Nozaki H."/>
        </authorList>
    </citation>
    <scope>NUCLEOTIDE SEQUENCE [LARGE SCALE GENOMIC DNA]</scope>
    <source>
        <strain evidence="4 5">NIES-4468</strain>
    </source>
</reference>
<feature type="domain" description="CDT1 Geminin-binding" evidence="3">
    <location>
        <begin position="70"/>
        <end position="204"/>
    </location>
</feature>
<dbReference type="InterPro" id="IPR036390">
    <property type="entry name" value="WH_DNA-bd_sf"/>
</dbReference>
<dbReference type="InterPro" id="IPR045173">
    <property type="entry name" value="Cdt1"/>
</dbReference>
<dbReference type="SUPFAM" id="SSF46785">
    <property type="entry name" value="Winged helix' DNA-binding domain"/>
    <property type="match status" value="1"/>
</dbReference>
<dbReference type="Pfam" id="PF08839">
    <property type="entry name" value="CDT1"/>
    <property type="match status" value="1"/>
</dbReference>
<feature type="chain" id="PRO_5045630705" description="CDT1 Geminin-binding domain-containing protein" evidence="2">
    <location>
        <begin position="24"/>
        <end position="607"/>
    </location>
</feature>
<dbReference type="Proteomes" id="UP001165090">
    <property type="component" value="Unassembled WGS sequence"/>
</dbReference>
<feature type="compositionally biased region" description="Acidic residues" evidence="1">
    <location>
        <begin position="329"/>
        <end position="344"/>
    </location>
</feature>
<evidence type="ECO:0000313" key="5">
    <source>
        <dbReference type="Proteomes" id="UP001165090"/>
    </source>
</evidence>
<feature type="non-terminal residue" evidence="4">
    <location>
        <position position="607"/>
    </location>
</feature>
<keyword evidence="2" id="KW-0732">Signal</keyword>
<feature type="region of interest" description="Disordered" evidence="1">
    <location>
        <begin position="193"/>
        <end position="227"/>
    </location>
</feature>
<comment type="caution">
    <text evidence="4">The sequence shown here is derived from an EMBL/GenBank/DDBJ whole genome shotgun (WGS) entry which is preliminary data.</text>
</comment>
<gene>
    <name evidence="4" type="ORF">VaNZ11_013299</name>
</gene>
<name>A0ABQ5SG12_9CHLO</name>
<feature type="region of interest" description="Disordered" evidence="1">
    <location>
        <begin position="283"/>
        <end position="370"/>
    </location>
</feature>
<accession>A0ABQ5SG12</accession>
<dbReference type="InterPro" id="IPR014939">
    <property type="entry name" value="CDT1_Gemini-bd-like"/>
</dbReference>
<sequence>MKRRSRGELILAAAGLTAPAVTAKSEQQHSSEPKDNDSPPAKRARATVKDDPQGRSAELDKTLVDGAFKLPAELELLASMFDALRTGRMMLKRRSEKVTYSSVRHIVENMTKREFRVEHLAQIKYLRPEAFDWQYIRTPSAANPLQMEVQLLLTFDRPAPSDAEGGGGSVGRYSGILELSDFRAQLEEYAKANPVDPGTGKLQQPIPQASLPPRPAAPGVTPSRSRSLPLGGLPSPCIGAVGCAAGLLQAEAQVAGSPAAIRNGTSSGIVGASPTAMPRTLFRAGMPSGAVPQSSLGPAHEGGSPAARRGSVTRMQQRVPVAGGQSDEHDVEGEVLLEDDDEGAAGDGTGLKSTKHEGTLASRQETPFGGCTAVATTPQSKGPRPINLQTTPTSHQQSAGLARLHSLLSPAAMQKILQAEEAQAAQTPEAKRRAEMRRAVQLLPHAHELVRIIFGLQGPTVKPLMQVAQAMCERSTQRQGFTPREASNTLVALARAVPEFLRIEDPRMMADGSARPRSVVISRTGNMNAVAAKLKQLASDPDAAVSAIFERGSGAVLDVGSRGDSPGCGVTGIPPSSPLPGLRPRALAQSLVNEAGDVAATALGCGG</sequence>
<dbReference type="PANTHER" id="PTHR28637:SF1">
    <property type="entry name" value="DNA REPLICATION FACTOR CDT1"/>
    <property type="match status" value="1"/>
</dbReference>
<organism evidence="4 5">
    <name type="scientific">Volvox africanus</name>
    <dbReference type="NCBI Taxonomy" id="51714"/>
    <lineage>
        <taxon>Eukaryota</taxon>
        <taxon>Viridiplantae</taxon>
        <taxon>Chlorophyta</taxon>
        <taxon>core chlorophytes</taxon>
        <taxon>Chlorophyceae</taxon>
        <taxon>CS clade</taxon>
        <taxon>Chlamydomonadales</taxon>
        <taxon>Volvocaceae</taxon>
        <taxon>Volvox</taxon>
    </lineage>
</organism>
<evidence type="ECO:0000313" key="4">
    <source>
        <dbReference type="EMBL" id="GLI68800.1"/>
    </source>
</evidence>
<dbReference type="EMBL" id="BSDZ01000080">
    <property type="protein sequence ID" value="GLI68800.1"/>
    <property type="molecule type" value="Genomic_DNA"/>
</dbReference>
<dbReference type="SMART" id="SM01075">
    <property type="entry name" value="CDT1"/>
    <property type="match status" value="1"/>
</dbReference>
<feature type="compositionally biased region" description="Basic and acidic residues" evidence="1">
    <location>
        <begin position="26"/>
        <end position="37"/>
    </location>
</feature>
<feature type="compositionally biased region" description="Basic and acidic residues" evidence="1">
    <location>
        <begin position="47"/>
        <end position="56"/>
    </location>
</feature>
<evidence type="ECO:0000256" key="2">
    <source>
        <dbReference type="SAM" id="SignalP"/>
    </source>
</evidence>
<evidence type="ECO:0000259" key="3">
    <source>
        <dbReference type="SMART" id="SM01075"/>
    </source>
</evidence>
<dbReference type="Gene3D" id="1.10.10.1420">
    <property type="entry name" value="DNA replication factor Cdt1, C-terminal WH domain"/>
    <property type="match status" value="1"/>
</dbReference>
<proteinExistence type="predicted"/>
<dbReference type="PANTHER" id="PTHR28637">
    <property type="entry name" value="DNA REPLICATION FACTOR CDT1"/>
    <property type="match status" value="1"/>
</dbReference>
<evidence type="ECO:0000256" key="1">
    <source>
        <dbReference type="SAM" id="MobiDB-lite"/>
    </source>
</evidence>
<feature type="signal peptide" evidence="2">
    <location>
        <begin position="1"/>
        <end position="23"/>
    </location>
</feature>
<dbReference type="InterPro" id="IPR038090">
    <property type="entry name" value="Cdt1_C_WH_dom_sf"/>
</dbReference>